<reference evidence="2" key="1">
    <citation type="submission" date="2025-08" db="UniProtKB">
        <authorList>
            <consortium name="RefSeq"/>
        </authorList>
    </citation>
    <scope>IDENTIFICATION</scope>
</reference>
<evidence type="ECO:0000313" key="2">
    <source>
        <dbReference type="RefSeq" id="XP_045146499.1"/>
    </source>
</evidence>
<dbReference type="Proteomes" id="UP000694863">
    <property type="component" value="Unplaced"/>
</dbReference>
<protein>
    <submittedName>
        <fullName evidence="2">LOW QUALITY PROTEIN: melanoma-associated antigen B1-like</fullName>
    </submittedName>
</protein>
<keyword evidence="1" id="KW-1185">Reference proteome</keyword>
<name>A0AC55D424_ECHTE</name>
<gene>
    <name evidence="2" type="primary">LOC101652882</name>
</gene>
<sequence>MPHSQKSKRHVHEKRQQAQGQSQAAQGAQATAGEEEGPSSSSHLLGDPTKSFPVKGVLREAKEATAPASAVLSRRSDVDAKGQEEKSPSPAQGPSATEKPKRDLLTRKAGLLVLFLIGKYKIKKPILKVDMLKAVNRKFQKHFSEILWGVAERMELVFGLELKEANPSGTFYHLISQLDITGGGTFSGGMELPKAGLVMALFLGVIFMNGNQATGEEILEFLDVLGISAGKRHLIFGEPRKFLTNDLVWEKFLEYQQVPNSDPPCYKYLSGPRAHADTTKMKVLEALAKINDTVPSAFPPLYEEAWRDEEETAFARMTVRARTHCTASASSMALSGSRSPF</sequence>
<proteinExistence type="predicted"/>
<evidence type="ECO:0000313" key="1">
    <source>
        <dbReference type="Proteomes" id="UP000694863"/>
    </source>
</evidence>
<dbReference type="RefSeq" id="XP_045146499.1">
    <property type="nucleotide sequence ID" value="XM_045290564.1"/>
</dbReference>
<organism evidence="1 2">
    <name type="scientific">Echinops telfairi</name>
    <name type="common">Lesser hedgehog tenrec</name>
    <dbReference type="NCBI Taxonomy" id="9371"/>
    <lineage>
        <taxon>Eukaryota</taxon>
        <taxon>Metazoa</taxon>
        <taxon>Chordata</taxon>
        <taxon>Craniata</taxon>
        <taxon>Vertebrata</taxon>
        <taxon>Euteleostomi</taxon>
        <taxon>Mammalia</taxon>
        <taxon>Eutheria</taxon>
        <taxon>Afrotheria</taxon>
        <taxon>Tenrecidae</taxon>
        <taxon>Tenrecinae</taxon>
        <taxon>Echinops</taxon>
    </lineage>
</organism>
<accession>A0AC55D424</accession>